<name>A0ABV9ELT9_9ACTN</name>
<dbReference type="PROSITE" id="PS00455">
    <property type="entry name" value="AMP_BINDING"/>
    <property type="match status" value="1"/>
</dbReference>
<evidence type="ECO:0000313" key="3">
    <source>
        <dbReference type="EMBL" id="MFC4589430.1"/>
    </source>
</evidence>
<dbReference type="PANTHER" id="PTHR43767:SF12">
    <property type="entry name" value="AMP-DEPENDENT SYNTHETASE AND LIGASE"/>
    <property type="match status" value="1"/>
</dbReference>
<organism evidence="3 4">
    <name type="scientific">Sphaerisporangium corydalis</name>
    <dbReference type="NCBI Taxonomy" id="1441875"/>
    <lineage>
        <taxon>Bacteria</taxon>
        <taxon>Bacillati</taxon>
        <taxon>Actinomycetota</taxon>
        <taxon>Actinomycetes</taxon>
        <taxon>Streptosporangiales</taxon>
        <taxon>Streptosporangiaceae</taxon>
        <taxon>Sphaerisporangium</taxon>
    </lineage>
</organism>
<keyword evidence="4" id="KW-1185">Reference proteome</keyword>
<dbReference type="InterPro" id="IPR020845">
    <property type="entry name" value="AMP-binding_CS"/>
</dbReference>
<proteinExistence type="predicted"/>
<dbReference type="PANTHER" id="PTHR43767">
    <property type="entry name" value="LONG-CHAIN-FATTY-ACID--COA LIGASE"/>
    <property type="match status" value="1"/>
</dbReference>
<dbReference type="InterPro" id="IPR042099">
    <property type="entry name" value="ANL_N_sf"/>
</dbReference>
<protein>
    <submittedName>
        <fullName evidence="3">Long-chain fatty acid--CoA ligase</fullName>
    </submittedName>
</protein>
<feature type="domain" description="AMP-dependent synthetase/ligase" evidence="1">
    <location>
        <begin position="8"/>
        <end position="385"/>
    </location>
</feature>
<evidence type="ECO:0000313" key="4">
    <source>
        <dbReference type="Proteomes" id="UP001595891"/>
    </source>
</evidence>
<evidence type="ECO:0000259" key="2">
    <source>
        <dbReference type="Pfam" id="PF13193"/>
    </source>
</evidence>
<reference evidence="4" key="1">
    <citation type="journal article" date="2019" name="Int. J. Syst. Evol. Microbiol.">
        <title>The Global Catalogue of Microorganisms (GCM) 10K type strain sequencing project: providing services to taxonomists for standard genome sequencing and annotation.</title>
        <authorList>
            <consortium name="The Broad Institute Genomics Platform"/>
            <consortium name="The Broad Institute Genome Sequencing Center for Infectious Disease"/>
            <person name="Wu L."/>
            <person name="Ma J."/>
        </authorList>
    </citation>
    <scope>NUCLEOTIDE SEQUENCE [LARGE SCALE GENOMIC DNA]</scope>
    <source>
        <strain evidence="4">CCUG 49560</strain>
    </source>
</reference>
<dbReference type="SUPFAM" id="SSF56801">
    <property type="entry name" value="Acetyl-CoA synthetase-like"/>
    <property type="match status" value="1"/>
</dbReference>
<evidence type="ECO:0000259" key="1">
    <source>
        <dbReference type="Pfam" id="PF00501"/>
    </source>
</evidence>
<accession>A0ABV9ELT9</accession>
<dbReference type="GO" id="GO:0016874">
    <property type="term" value="F:ligase activity"/>
    <property type="evidence" value="ECO:0007669"/>
    <property type="project" value="UniProtKB-KW"/>
</dbReference>
<dbReference type="InterPro" id="IPR045851">
    <property type="entry name" value="AMP-bd_C_sf"/>
</dbReference>
<dbReference type="InterPro" id="IPR050237">
    <property type="entry name" value="ATP-dep_AMP-bd_enzyme"/>
</dbReference>
<comment type="caution">
    <text evidence="3">The sequence shown here is derived from an EMBL/GenBank/DDBJ whole genome shotgun (WGS) entry which is preliminary data.</text>
</comment>
<dbReference type="Pfam" id="PF00501">
    <property type="entry name" value="AMP-binding"/>
    <property type="match status" value="1"/>
</dbReference>
<dbReference type="CDD" id="cd05936">
    <property type="entry name" value="FC-FACS_FadD_like"/>
    <property type="match status" value="1"/>
</dbReference>
<dbReference type="Gene3D" id="3.30.300.30">
    <property type="match status" value="1"/>
</dbReference>
<dbReference type="Pfam" id="PF13193">
    <property type="entry name" value="AMP-binding_C"/>
    <property type="match status" value="1"/>
</dbReference>
<feature type="domain" description="AMP-binding enzyme C-terminal" evidence="2">
    <location>
        <begin position="435"/>
        <end position="510"/>
    </location>
</feature>
<dbReference type="Gene3D" id="3.40.50.12780">
    <property type="entry name" value="N-terminal domain of ligase-like"/>
    <property type="match status" value="1"/>
</dbReference>
<keyword evidence="3" id="KW-0436">Ligase</keyword>
<dbReference type="EMBL" id="JBHSFN010000016">
    <property type="protein sequence ID" value="MFC4589430.1"/>
    <property type="molecule type" value="Genomic_DNA"/>
</dbReference>
<sequence>MLNLSVVLEDSAREHPDRTAVVLGDVRMPYSLIDTLANQVANLLVSRGIGKGDKVALACPNIPYFPFIYFGILKAGATVVPLNVLLQAREIAYHLRDSEAKALFCFEGTPELPLGARGHAGFREVIPAGEPHADDFFMLPTLPFGTESGIEGVPTLWKALEGHSGRFETVATAPDDTAVILYTSGTTGQPKGAELSHQNMLMNAIVSDEMFEVAGEDVFLAALPLFHSFGQTVIMNAGFRRRASLVLVPRFEPAAALSLMRDEGVTLFAGVPTMYWAMLTTIHAGGAEVPISVRTAVSGGASLPVEVLKDFEKTFSVPVLEGYGLSETSPVASFNRAGGGAKAGSIGTPVWGVEMRLVDAEWNDIEGEEPGEIAIRGHNVMKGYLNRPEATAEVMRDGWFRTGDIATRDAGGFYFVIDRAKDMIIRGGFNVYPRELEEVLMTHPAVSLAAVVGVPHESHGEEIKAFVIPRAGADLTEEALVAWGRDNMAAYKYPRLVEFRESFPMTASGKILKRELR</sequence>
<dbReference type="InterPro" id="IPR025110">
    <property type="entry name" value="AMP-bd_C"/>
</dbReference>
<dbReference type="Proteomes" id="UP001595891">
    <property type="component" value="Unassembled WGS sequence"/>
</dbReference>
<dbReference type="RefSeq" id="WP_262844240.1">
    <property type="nucleotide sequence ID" value="NZ_JANZYP010000026.1"/>
</dbReference>
<gene>
    <name evidence="3" type="ORF">ACFO8L_25290</name>
</gene>
<dbReference type="InterPro" id="IPR000873">
    <property type="entry name" value="AMP-dep_synth/lig_dom"/>
</dbReference>